<dbReference type="EMBL" id="LCZJ02000037">
    <property type="protein sequence ID" value="KTD84139.1"/>
    <property type="molecule type" value="Genomic_DNA"/>
</dbReference>
<comment type="caution">
    <text evidence="3">The sequence shown here is derived from an EMBL/GenBank/DDBJ whole genome shotgun (WGS) entry which is preliminary data.</text>
</comment>
<protein>
    <submittedName>
        <fullName evidence="3">YheO-like PAS domain protein</fullName>
    </submittedName>
</protein>
<feature type="domain" description="YheO-like" evidence="1">
    <location>
        <begin position="7"/>
        <end position="119"/>
    </location>
</feature>
<sequence length="229" mass="25810">MEDLERLTKYIPIVHFIGEILGKNCEVVLHDVTKPDNSIVEIVNGHISGRKVNGPITDLALKIMKDKNYKDKHFICNYESVGKSKKPFRSSSYFIKDEHNEIIGMICVNVDLSDLISARSVIEDAIMLANFTITANNKPNHTEQQKSALDLNVLESFEDNIEDLLLSLIKGVLSESEIAPERMSPKEKIDVVRKLNEKGVFLLKGGVSEVAKHLEASEATIYRYLNKIK</sequence>
<dbReference type="AlphaFoldDB" id="A0A0W1AS28"/>
<evidence type="ECO:0000259" key="1">
    <source>
        <dbReference type="Pfam" id="PF08348"/>
    </source>
</evidence>
<keyword evidence="4" id="KW-1185">Reference proteome</keyword>
<gene>
    <name evidence="3" type="ORF">UQ64_28690</name>
</gene>
<evidence type="ECO:0000313" key="4">
    <source>
        <dbReference type="Proteomes" id="UP000054709"/>
    </source>
</evidence>
<dbReference type="OrthoDB" id="9796595at2"/>
<proteinExistence type="predicted"/>
<dbReference type="PANTHER" id="PTHR35568">
    <property type="entry name" value="TRANSCRIPTIONAL REGULATOR DAUR"/>
    <property type="match status" value="1"/>
</dbReference>
<feature type="domain" description="Transcriptional regulator DauR-like HTH" evidence="2">
    <location>
        <begin position="167"/>
        <end position="226"/>
    </location>
</feature>
<dbReference type="InterPro" id="IPR039446">
    <property type="entry name" value="DauR-like"/>
</dbReference>
<evidence type="ECO:0000313" key="3">
    <source>
        <dbReference type="EMBL" id="KTD84139.1"/>
    </source>
</evidence>
<dbReference type="InterPro" id="IPR013559">
    <property type="entry name" value="YheO"/>
</dbReference>
<reference evidence="3 4" key="1">
    <citation type="journal article" date="2015" name="Int. Biodeterior. Biodegradation">
        <title>Physiological and genetic screening methods for the isolation of methyl tert-butyl ether-degrading bacteria for bioremediation purposes.</title>
        <authorList>
            <person name="Guisado I.M."/>
            <person name="Purswani J."/>
            <person name="Gonzalez Lopez J."/>
            <person name="Pozo C."/>
        </authorList>
    </citation>
    <scope>NUCLEOTIDE SEQUENCE [LARGE SCALE GENOMIC DNA]</scope>
    <source>
        <strain evidence="3 4">SH7</strain>
    </source>
</reference>
<dbReference type="Pfam" id="PF13309">
    <property type="entry name" value="HTH_22"/>
    <property type="match status" value="1"/>
</dbReference>
<dbReference type="PANTHER" id="PTHR35568:SF1">
    <property type="entry name" value="TRANSCRIPTIONAL REGULATOR DAUR"/>
    <property type="match status" value="1"/>
</dbReference>
<dbReference type="InterPro" id="IPR039445">
    <property type="entry name" value="DauR-like_HTH"/>
</dbReference>
<dbReference type="Pfam" id="PF08348">
    <property type="entry name" value="PAS_6"/>
    <property type="match status" value="1"/>
</dbReference>
<dbReference type="Proteomes" id="UP000054709">
    <property type="component" value="Unassembled WGS sequence"/>
</dbReference>
<organism evidence="3 4">
    <name type="scientific">Paenibacillus etheri</name>
    <dbReference type="NCBI Taxonomy" id="1306852"/>
    <lineage>
        <taxon>Bacteria</taxon>
        <taxon>Bacillati</taxon>
        <taxon>Bacillota</taxon>
        <taxon>Bacilli</taxon>
        <taxon>Bacillales</taxon>
        <taxon>Paenibacillaceae</taxon>
        <taxon>Paenibacillus</taxon>
    </lineage>
</organism>
<name>A0A0W1AS28_9BACL</name>
<dbReference type="RefSeq" id="WP_060626210.1">
    <property type="nucleotide sequence ID" value="NZ_LCZJ02000037.1"/>
</dbReference>
<evidence type="ECO:0000259" key="2">
    <source>
        <dbReference type="Pfam" id="PF13309"/>
    </source>
</evidence>
<accession>A0A0W1AS28</accession>